<name>A0A4U1JMF3_9BACT</name>
<dbReference type="RefSeq" id="WP_136927136.1">
    <property type="nucleotide sequence ID" value="NZ_SSMQ01000001.1"/>
</dbReference>
<dbReference type="OrthoDB" id="189783at2"/>
<sequence>MAGPCQAHPGTNATHECTLCGALHCTPCLELLVTDHDARPMTKCPRCGAFARPLPAPERPEREDLMLALRRPFDEEGMLLLAALAAPYWLTALPVPQISTFFNVIYLGTLSTVYFQIVEHVGRDAPGLPFSARSTSRWDLFLSFLRGFVCVLGGFWPAILSEIFLPGNVWLTLALVLIGVAMTPAVILAISLTGHTLNGLWPVVWYKIVAHDPRAYGRLLGQFVASTAAGVMAALLAAYTVGFIPFFGAYFVGLVITTAAVVQASLFGTWVRRHAWAPLED</sequence>
<protein>
    <submittedName>
        <fullName evidence="2">Uncharacterized protein</fullName>
    </submittedName>
</protein>
<keyword evidence="3" id="KW-1185">Reference proteome</keyword>
<gene>
    <name evidence="2" type="ORF">E8A74_01865</name>
</gene>
<reference evidence="2 3" key="1">
    <citation type="submission" date="2019-04" db="EMBL/GenBank/DDBJ databases">
        <authorList>
            <person name="Li Y."/>
            <person name="Wang J."/>
        </authorList>
    </citation>
    <scope>NUCLEOTIDE SEQUENCE [LARGE SCALE GENOMIC DNA]</scope>
    <source>
        <strain evidence="2 3">DSM 14668</strain>
    </source>
</reference>
<keyword evidence="1" id="KW-0472">Membrane</keyword>
<evidence type="ECO:0000313" key="3">
    <source>
        <dbReference type="Proteomes" id="UP000309215"/>
    </source>
</evidence>
<feature type="transmembrane region" description="Helical" evidence="1">
    <location>
        <begin position="219"/>
        <end position="241"/>
    </location>
</feature>
<feature type="transmembrane region" description="Helical" evidence="1">
    <location>
        <begin position="171"/>
        <end position="198"/>
    </location>
</feature>
<feature type="transmembrane region" description="Helical" evidence="1">
    <location>
        <begin position="138"/>
        <end position="159"/>
    </location>
</feature>
<accession>A0A4U1JMF3</accession>
<dbReference type="AlphaFoldDB" id="A0A4U1JMF3"/>
<dbReference type="Proteomes" id="UP000309215">
    <property type="component" value="Unassembled WGS sequence"/>
</dbReference>
<evidence type="ECO:0000313" key="2">
    <source>
        <dbReference type="EMBL" id="TKD13320.1"/>
    </source>
</evidence>
<keyword evidence="1" id="KW-0812">Transmembrane</keyword>
<organism evidence="2 3">
    <name type="scientific">Polyangium fumosum</name>
    <dbReference type="NCBI Taxonomy" id="889272"/>
    <lineage>
        <taxon>Bacteria</taxon>
        <taxon>Pseudomonadati</taxon>
        <taxon>Myxococcota</taxon>
        <taxon>Polyangia</taxon>
        <taxon>Polyangiales</taxon>
        <taxon>Polyangiaceae</taxon>
        <taxon>Polyangium</taxon>
    </lineage>
</organism>
<proteinExistence type="predicted"/>
<dbReference type="EMBL" id="SSMQ01000001">
    <property type="protein sequence ID" value="TKD13320.1"/>
    <property type="molecule type" value="Genomic_DNA"/>
</dbReference>
<keyword evidence="1" id="KW-1133">Transmembrane helix</keyword>
<evidence type="ECO:0000256" key="1">
    <source>
        <dbReference type="SAM" id="Phobius"/>
    </source>
</evidence>
<feature type="transmembrane region" description="Helical" evidence="1">
    <location>
        <begin position="247"/>
        <end position="271"/>
    </location>
</feature>
<comment type="caution">
    <text evidence="2">The sequence shown here is derived from an EMBL/GenBank/DDBJ whole genome shotgun (WGS) entry which is preliminary data.</text>
</comment>